<evidence type="ECO:0000313" key="7">
    <source>
        <dbReference type="Proteomes" id="UP000466906"/>
    </source>
</evidence>
<dbReference type="AlphaFoldDB" id="A0A6N4UMN7"/>
<dbReference type="KEGG" id="malv:MALV_03500"/>
<name>A0A6N4UMN7_9MYCO</name>
<keyword evidence="3" id="KW-0560">Oxidoreductase</keyword>
<dbReference type="InterPro" id="IPR011251">
    <property type="entry name" value="Luciferase-like_dom"/>
</dbReference>
<dbReference type="InterPro" id="IPR019921">
    <property type="entry name" value="Lucif-like_OxRdtase_Rv2161c"/>
</dbReference>
<dbReference type="PANTHER" id="PTHR42847:SF4">
    <property type="entry name" value="ALKANESULFONATE MONOOXYGENASE-RELATED"/>
    <property type="match status" value="1"/>
</dbReference>
<evidence type="ECO:0000256" key="1">
    <source>
        <dbReference type="ARBA" id="ARBA00022630"/>
    </source>
</evidence>
<dbReference type="GO" id="GO:0046306">
    <property type="term" value="P:alkanesulfonate catabolic process"/>
    <property type="evidence" value="ECO:0007669"/>
    <property type="project" value="TreeGrafter"/>
</dbReference>
<keyword evidence="4" id="KW-0503">Monooxygenase</keyword>
<evidence type="ECO:0000256" key="4">
    <source>
        <dbReference type="ARBA" id="ARBA00023033"/>
    </source>
</evidence>
<dbReference type="EMBL" id="AP022565">
    <property type="protein sequence ID" value="BBX25225.1"/>
    <property type="molecule type" value="Genomic_DNA"/>
</dbReference>
<feature type="domain" description="Luciferase-like" evidence="5">
    <location>
        <begin position="19"/>
        <end position="264"/>
    </location>
</feature>
<sequence>MKLGFALPIVGPAISSAAGLSAFCSGLEDLGYDTLWVGDRLVTPVEMHSVYPGREQPYPPQMTRYLDPVLLWTVAATATSRIRLNASTLNTFYYEPVHLARLLTTLEVLSEGRLDVGVGIGWMKDEHDIARSANWHRRGQMLDDLLAFLREWWTTTPVSWDSEFFSLPPVHADLRPVQAGGPPIWIGGASEAAMRRVGRSGTGWLGVEGLQAEVTDRLWSIARRAAKDAGRDPDALKTAMRINLEPGTSVDEVVARLARLAGSGADEAIVDAFAMFPSLDQMLEFAGQVITEWSGRGKLDGKVAVITGGSGGIAPSRF</sequence>
<evidence type="ECO:0000256" key="3">
    <source>
        <dbReference type="ARBA" id="ARBA00023002"/>
    </source>
</evidence>
<reference evidence="6 7" key="1">
    <citation type="journal article" date="2019" name="Emerg. Microbes Infect.">
        <title>Comprehensive subspecies identification of 175 nontuberculous mycobacteria species based on 7547 genomic profiles.</title>
        <authorList>
            <person name="Matsumoto Y."/>
            <person name="Kinjo T."/>
            <person name="Motooka D."/>
            <person name="Nabeya D."/>
            <person name="Jung N."/>
            <person name="Uechi K."/>
            <person name="Horii T."/>
            <person name="Iida T."/>
            <person name="Fujita J."/>
            <person name="Nakamura S."/>
        </authorList>
    </citation>
    <scope>NUCLEOTIDE SEQUENCE [LARGE SCALE GENOMIC DNA]</scope>
    <source>
        <strain evidence="6 7">JCM 12272</strain>
    </source>
</reference>
<gene>
    <name evidence="6" type="ORF">MALV_03500</name>
</gene>
<evidence type="ECO:0000313" key="6">
    <source>
        <dbReference type="EMBL" id="BBX25225.1"/>
    </source>
</evidence>
<accession>A0A6N4UMN7</accession>
<dbReference type="RefSeq" id="WP_163660573.1">
    <property type="nucleotide sequence ID" value="NZ_AP022565.1"/>
</dbReference>
<dbReference type="Gene3D" id="3.20.20.30">
    <property type="entry name" value="Luciferase-like domain"/>
    <property type="match status" value="1"/>
</dbReference>
<organism evidence="6 7">
    <name type="scientific">Mycolicibacterium alvei</name>
    <dbReference type="NCBI Taxonomy" id="67081"/>
    <lineage>
        <taxon>Bacteria</taxon>
        <taxon>Bacillati</taxon>
        <taxon>Actinomycetota</taxon>
        <taxon>Actinomycetes</taxon>
        <taxon>Mycobacteriales</taxon>
        <taxon>Mycobacteriaceae</taxon>
        <taxon>Mycolicibacterium</taxon>
    </lineage>
</organism>
<dbReference type="InterPro" id="IPR050172">
    <property type="entry name" value="SsuD_RutA_monooxygenase"/>
</dbReference>
<keyword evidence="7" id="KW-1185">Reference proteome</keyword>
<protein>
    <submittedName>
        <fullName evidence="6">LLM class F420-dependent oxidoreductase</fullName>
    </submittedName>
</protein>
<proteinExistence type="predicted"/>
<dbReference type="Pfam" id="PF00296">
    <property type="entry name" value="Bac_luciferase"/>
    <property type="match status" value="1"/>
</dbReference>
<keyword evidence="2" id="KW-0288">FMN</keyword>
<dbReference type="PANTHER" id="PTHR42847">
    <property type="entry name" value="ALKANESULFONATE MONOOXYGENASE"/>
    <property type="match status" value="1"/>
</dbReference>
<keyword evidence="1" id="KW-0285">Flavoprotein</keyword>
<evidence type="ECO:0000259" key="5">
    <source>
        <dbReference type="Pfam" id="PF00296"/>
    </source>
</evidence>
<dbReference type="GO" id="GO:0008726">
    <property type="term" value="F:alkanesulfonate monooxygenase activity"/>
    <property type="evidence" value="ECO:0007669"/>
    <property type="project" value="TreeGrafter"/>
</dbReference>
<dbReference type="NCBIfam" id="TIGR03619">
    <property type="entry name" value="F420_Rv2161c"/>
    <property type="match status" value="1"/>
</dbReference>
<dbReference type="InterPro" id="IPR036661">
    <property type="entry name" value="Luciferase-like_sf"/>
</dbReference>
<dbReference type="SUPFAM" id="SSF51679">
    <property type="entry name" value="Bacterial luciferase-like"/>
    <property type="match status" value="1"/>
</dbReference>
<dbReference type="Proteomes" id="UP000466906">
    <property type="component" value="Chromosome"/>
</dbReference>
<evidence type="ECO:0000256" key="2">
    <source>
        <dbReference type="ARBA" id="ARBA00022643"/>
    </source>
</evidence>